<dbReference type="PRINTS" id="PR00344">
    <property type="entry name" value="BCTRLSENSOR"/>
</dbReference>
<dbReference type="SUPFAM" id="SSF55052">
    <property type="entry name" value="CheY-binding domain of CheA"/>
    <property type="match status" value="1"/>
</dbReference>
<dbReference type="InterPro" id="IPR036061">
    <property type="entry name" value="CheW-like_dom_sf"/>
</dbReference>
<dbReference type="GO" id="GO:0005737">
    <property type="term" value="C:cytoplasm"/>
    <property type="evidence" value="ECO:0007669"/>
    <property type="project" value="InterPro"/>
</dbReference>
<dbReference type="InterPro" id="IPR003594">
    <property type="entry name" value="HATPase_dom"/>
</dbReference>
<feature type="domain" description="HPt" evidence="17">
    <location>
        <begin position="2"/>
        <end position="109"/>
    </location>
</feature>
<dbReference type="STRING" id="351627.Csac_0809"/>
<evidence type="ECO:0000256" key="14">
    <source>
        <dbReference type="PROSITE-ProRule" id="PRU00110"/>
    </source>
</evidence>
<dbReference type="Gene3D" id="2.30.30.40">
    <property type="entry name" value="SH3 Domains"/>
    <property type="match status" value="1"/>
</dbReference>
<dbReference type="InterPro" id="IPR036890">
    <property type="entry name" value="HATPase_C_sf"/>
</dbReference>
<evidence type="ECO:0000313" key="19">
    <source>
        <dbReference type="Proteomes" id="UP000000256"/>
    </source>
</evidence>
<dbReference type="PROSITE" id="PS50894">
    <property type="entry name" value="HPT"/>
    <property type="match status" value="1"/>
</dbReference>
<dbReference type="InterPro" id="IPR008207">
    <property type="entry name" value="Sig_transdc_His_kin_Hpt_dom"/>
</dbReference>
<protein>
    <recommendedName>
        <fullName evidence="4">Chemotaxis protein CheA</fullName>
        <ecNumber evidence="3">2.7.13.3</ecNumber>
    </recommendedName>
</protein>
<dbReference type="InterPro" id="IPR051315">
    <property type="entry name" value="Bact_Chemotaxis_CheA"/>
</dbReference>
<evidence type="ECO:0000256" key="13">
    <source>
        <dbReference type="ARBA" id="ARBA00035100"/>
    </source>
</evidence>
<name>A4XHP2_CALS8</name>
<dbReference type="AlphaFoldDB" id="A4XHP2"/>
<dbReference type="InterPro" id="IPR002545">
    <property type="entry name" value="CheW-lke_dom"/>
</dbReference>
<dbReference type="Pfam" id="PF01584">
    <property type="entry name" value="CheW"/>
    <property type="match status" value="1"/>
</dbReference>
<dbReference type="PROSITE" id="PS50109">
    <property type="entry name" value="HIS_KIN"/>
    <property type="match status" value="1"/>
</dbReference>
<dbReference type="FunFam" id="3.30.565.10:FF:000016">
    <property type="entry name" value="Chemotaxis protein CheA, putative"/>
    <property type="match status" value="1"/>
</dbReference>
<dbReference type="Proteomes" id="UP000000256">
    <property type="component" value="Chromosome"/>
</dbReference>
<evidence type="ECO:0000313" key="18">
    <source>
        <dbReference type="EMBL" id="ABP66427.1"/>
    </source>
</evidence>
<dbReference type="KEGG" id="csc:Csac_0809"/>
<dbReference type="SMART" id="SM00073">
    <property type="entry name" value="HPT"/>
    <property type="match status" value="1"/>
</dbReference>
<dbReference type="GO" id="GO:0000155">
    <property type="term" value="F:phosphorelay sensor kinase activity"/>
    <property type="evidence" value="ECO:0007669"/>
    <property type="project" value="InterPro"/>
</dbReference>
<evidence type="ECO:0000256" key="12">
    <source>
        <dbReference type="ARBA" id="ARBA00023012"/>
    </source>
</evidence>
<dbReference type="GO" id="GO:0006935">
    <property type="term" value="P:chemotaxis"/>
    <property type="evidence" value="ECO:0007669"/>
    <property type="project" value="UniProtKB-KW"/>
</dbReference>
<keyword evidence="12" id="KW-0902">Two-component regulatory system</keyword>
<sequence>MEEKFKDPLFEIFIAESKQLLNDLENIFICLKERKLILKNVNNDIMRIFHTLKGSSAAMKYSDISQVCHKAEDLFVKLNSIHITPNIVDQLINCFLKVIDCLNLDIDSIETTDFSASRTAQKLIDQLIENINENQNTASVDNIEKTKKKYRIKVFFEDGAGMENVRAYGVIWKLKDVGDIIDYTPKNIQNDPNTADVIQKKGFELVIETVLEKDEVFQLFDDVLYLSNIEIEFADNMSNEEFSQNGSKLGGGNTNLGQKIINVNVEKVDKIIDLIGELLINFSGLVLSVESLGIASEDFKKSYSKVSRVINELQEIAMSMRMVSLSNTFQRLRRVALEVSEKLHKKVTVYVTGEETELDRMMIEHITDPLIHLVRNAIDHGIETPDERRKQGKAEEGNLYIHAKSTNSEVLITIQDDGRGIDREKILEKALEKGIIKSKNNLTDEDIYSLIFMPGFSTKDEATEYSGRGVGLDIVKNNIERIGGKILVTSEKGRGTSFTLKIPLTLAIIDGMLVELNSKKFVIPITSMVEIIRLDTDKIILEAGKKFILLREECYPLVDLKKIFFGKETEFNSNTFNIGVMIEENGKKAVLLVDNLISQQQIVIKPLPLLLRNAQVVSGCTLLGDGSIALILDISGLFEHIRVTERRRNI</sequence>
<dbReference type="CDD" id="cd16916">
    <property type="entry name" value="HATPase_CheA-like"/>
    <property type="match status" value="1"/>
</dbReference>
<evidence type="ECO:0000256" key="4">
    <source>
        <dbReference type="ARBA" id="ARBA00021495"/>
    </source>
</evidence>
<dbReference type="RefSeq" id="WP_011916375.1">
    <property type="nucleotide sequence ID" value="NC_009437.1"/>
</dbReference>
<dbReference type="Gene3D" id="1.10.287.560">
    <property type="entry name" value="Histidine kinase CheA-like, homodimeric domain"/>
    <property type="match status" value="1"/>
</dbReference>
<dbReference type="CDD" id="cd00731">
    <property type="entry name" value="CheA_reg"/>
    <property type="match status" value="1"/>
</dbReference>
<comment type="catalytic activity">
    <reaction evidence="1">
        <text>ATP + protein L-histidine = ADP + protein N-phospho-L-histidine.</text>
        <dbReference type="EC" id="2.7.13.3"/>
    </reaction>
</comment>
<feature type="domain" description="Histidine kinase" evidence="15">
    <location>
        <begin position="305"/>
        <end position="506"/>
    </location>
</feature>
<dbReference type="Pfam" id="PF02895">
    <property type="entry name" value="H-kinase_dim"/>
    <property type="match status" value="1"/>
</dbReference>
<dbReference type="InterPro" id="IPR036641">
    <property type="entry name" value="HPT_dom_sf"/>
</dbReference>
<dbReference type="InterPro" id="IPR037052">
    <property type="entry name" value="CheA-like_P2_sf"/>
</dbReference>
<keyword evidence="8" id="KW-0808">Transferase</keyword>
<comment type="function">
    <text evidence="13">Involved in the transmission of sensory signals from the chemoreceptors to the flagellar motors. CheA is autophosphorylated; it can transfer its phosphate group to either CheB or CheY.</text>
</comment>
<accession>A4XHP2</accession>
<evidence type="ECO:0000256" key="10">
    <source>
        <dbReference type="ARBA" id="ARBA00022777"/>
    </source>
</evidence>
<dbReference type="eggNOG" id="COG2198">
    <property type="taxonomic scope" value="Bacteria"/>
</dbReference>
<dbReference type="InterPro" id="IPR010808">
    <property type="entry name" value="CheA_P2-bd"/>
</dbReference>
<keyword evidence="5" id="KW-0963">Cytoplasm</keyword>
<dbReference type="PROSITE" id="PS50851">
    <property type="entry name" value="CHEW"/>
    <property type="match status" value="1"/>
</dbReference>
<gene>
    <name evidence="18" type="ordered locus">Csac_0809</name>
</gene>
<evidence type="ECO:0000259" key="15">
    <source>
        <dbReference type="PROSITE" id="PS50109"/>
    </source>
</evidence>
<keyword evidence="19" id="KW-1185">Reference proteome</keyword>
<reference evidence="18 19" key="1">
    <citation type="journal article" date="2008" name="Appl. Environ. Microbiol.">
        <title>Hydrogenomics of the extremely thermophilic bacterium Caldicellulosiruptor saccharolyticus.</title>
        <authorList>
            <person name="van de Werken H.J."/>
            <person name="Verhaart M.R."/>
            <person name="VanFossen A.L."/>
            <person name="Willquist K."/>
            <person name="Lewis D.L."/>
            <person name="Nichols J.D."/>
            <person name="Goorissen H.P."/>
            <person name="Mongodin E.F."/>
            <person name="Nelson K.E."/>
            <person name="van Niel E.W."/>
            <person name="Stams A.J."/>
            <person name="Ward D.E."/>
            <person name="de Vos W.M."/>
            <person name="van der Oost J."/>
            <person name="Kelly R.M."/>
            <person name="Kengen S.W."/>
        </authorList>
    </citation>
    <scope>NUCLEOTIDE SEQUENCE [LARGE SCALE GENOMIC DNA]</scope>
    <source>
        <strain evidence="19">ATCC 43494 / DSM 8903 / Tp8T 6331</strain>
    </source>
</reference>
<dbReference type="InterPro" id="IPR005467">
    <property type="entry name" value="His_kinase_dom"/>
</dbReference>
<dbReference type="Pfam" id="PF07194">
    <property type="entry name" value="P2"/>
    <property type="match status" value="1"/>
</dbReference>
<feature type="modified residue" description="Phosphohistidine" evidence="14">
    <location>
        <position position="50"/>
    </location>
</feature>
<dbReference type="SMART" id="SM00260">
    <property type="entry name" value="CheW"/>
    <property type="match status" value="1"/>
</dbReference>
<dbReference type="SMART" id="SM01231">
    <property type="entry name" value="H-kinase_dim"/>
    <property type="match status" value="1"/>
</dbReference>
<evidence type="ECO:0000259" key="16">
    <source>
        <dbReference type="PROSITE" id="PS50851"/>
    </source>
</evidence>
<dbReference type="InterPro" id="IPR004358">
    <property type="entry name" value="Sig_transdc_His_kin-like_C"/>
</dbReference>
<dbReference type="CDD" id="cd00088">
    <property type="entry name" value="HPT"/>
    <property type="match status" value="1"/>
</dbReference>
<evidence type="ECO:0000256" key="7">
    <source>
        <dbReference type="ARBA" id="ARBA00022553"/>
    </source>
</evidence>
<dbReference type="PANTHER" id="PTHR43395">
    <property type="entry name" value="SENSOR HISTIDINE KINASE CHEA"/>
    <property type="match status" value="1"/>
</dbReference>
<dbReference type="InterPro" id="IPR036097">
    <property type="entry name" value="HisK_dim/P_sf"/>
</dbReference>
<dbReference type="InterPro" id="IPR004105">
    <property type="entry name" value="CheA-like_dim"/>
</dbReference>
<dbReference type="Gene3D" id="3.30.70.1110">
    <property type="entry name" value="Histidine kinase CheA-like, P2 response regulator-binding domain"/>
    <property type="match status" value="1"/>
</dbReference>
<dbReference type="EMBL" id="CP000679">
    <property type="protein sequence ID" value="ABP66427.1"/>
    <property type="molecule type" value="Genomic_DNA"/>
</dbReference>
<dbReference type="SUPFAM" id="SSF50341">
    <property type="entry name" value="CheW-like"/>
    <property type="match status" value="1"/>
</dbReference>
<dbReference type="eggNOG" id="COG0643">
    <property type="taxonomic scope" value="Bacteria"/>
</dbReference>
<evidence type="ECO:0000256" key="3">
    <source>
        <dbReference type="ARBA" id="ARBA00012438"/>
    </source>
</evidence>
<evidence type="ECO:0000256" key="1">
    <source>
        <dbReference type="ARBA" id="ARBA00000085"/>
    </source>
</evidence>
<dbReference type="OrthoDB" id="9803176at2"/>
<keyword evidence="7 14" id="KW-0597">Phosphoprotein</keyword>
<evidence type="ECO:0000256" key="9">
    <source>
        <dbReference type="ARBA" id="ARBA00022741"/>
    </source>
</evidence>
<dbReference type="InterPro" id="IPR035891">
    <property type="entry name" value="CheY-binding_CheA"/>
</dbReference>
<comment type="subcellular location">
    <subcellularLocation>
        <location evidence="2">Cytoplasm</location>
    </subcellularLocation>
</comment>
<dbReference type="SMART" id="SM00387">
    <property type="entry name" value="HATPase_c"/>
    <property type="match status" value="1"/>
</dbReference>
<dbReference type="EC" id="2.7.13.3" evidence="3"/>
<dbReference type="Pfam" id="PF01627">
    <property type="entry name" value="Hpt"/>
    <property type="match status" value="1"/>
</dbReference>
<dbReference type="SUPFAM" id="SSF47226">
    <property type="entry name" value="Histidine-containing phosphotransfer domain, HPT domain"/>
    <property type="match status" value="1"/>
</dbReference>
<keyword evidence="10 18" id="KW-0418">Kinase</keyword>
<keyword evidence="6" id="KW-0145">Chemotaxis</keyword>
<evidence type="ECO:0000256" key="5">
    <source>
        <dbReference type="ARBA" id="ARBA00022490"/>
    </source>
</evidence>
<dbReference type="GO" id="GO:0005524">
    <property type="term" value="F:ATP binding"/>
    <property type="evidence" value="ECO:0007669"/>
    <property type="project" value="UniProtKB-KW"/>
</dbReference>
<evidence type="ECO:0000256" key="11">
    <source>
        <dbReference type="ARBA" id="ARBA00022840"/>
    </source>
</evidence>
<dbReference type="InterPro" id="IPR037006">
    <property type="entry name" value="CheA-like_homodim_sf"/>
</dbReference>
<evidence type="ECO:0000256" key="6">
    <source>
        <dbReference type="ARBA" id="ARBA00022500"/>
    </source>
</evidence>
<proteinExistence type="predicted"/>
<dbReference type="SUPFAM" id="SSF55874">
    <property type="entry name" value="ATPase domain of HSP90 chaperone/DNA topoisomerase II/histidine kinase"/>
    <property type="match status" value="1"/>
</dbReference>
<feature type="domain" description="CheW-like" evidence="16">
    <location>
        <begin position="508"/>
        <end position="643"/>
    </location>
</feature>
<evidence type="ECO:0000256" key="2">
    <source>
        <dbReference type="ARBA" id="ARBA00004496"/>
    </source>
</evidence>
<dbReference type="Gene3D" id="1.20.120.160">
    <property type="entry name" value="HPT domain"/>
    <property type="match status" value="1"/>
</dbReference>
<evidence type="ECO:0000256" key="8">
    <source>
        <dbReference type="ARBA" id="ARBA00022679"/>
    </source>
</evidence>
<keyword evidence="9" id="KW-0547">Nucleotide-binding</keyword>
<dbReference type="Pfam" id="PF02518">
    <property type="entry name" value="HATPase_c"/>
    <property type="match status" value="1"/>
</dbReference>
<dbReference type="SUPFAM" id="SSF47384">
    <property type="entry name" value="Homodimeric domain of signal transducing histidine kinase"/>
    <property type="match status" value="1"/>
</dbReference>
<evidence type="ECO:0000259" key="17">
    <source>
        <dbReference type="PROSITE" id="PS50894"/>
    </source>
</evidence>
<dbReference type="Gene3D" id="3.30.565.10">
    <property type="entry name" value="Histidine kinase-like ATPase, C-terminal domain"/>
    <property type="match status" value="1"/>
</dbReference>
<dbReference type="HOGENOM" id="CLU_000650_3_6_9"/>
<organism evidence="18 19">
    <name type="scientific">Caldicellulosiruptor saccharolyticus (strain ATCC 43494 / DSM 8903 / Tp8T 6331)</name>
    <dbReference type="NCBI Taxonomy" id="351627"/>
    <lineage>
        <taxon>Bacteria</taxon>
        <taxon>Bacillati</taxon>
        <taxon>Bacillota</taxon>
        <taxon>Bacillota incertae sedis</taxon>
        <taxon>Caldicellulosiruptorales</taxon>
        <taxon>Caldicellulosiruptoraceae</taxon>
        <taxon>Caldicellulosiruptor</taxon>
    </lineage>
</organism>
<keyword evidence="11" id="KW-0067">ATP-binding</keyword>
<dbReference type="PANTHER" id="PTHR43395:SF10">
    <property type="entry name" value="CHEMOTAXIS PROTEIN CHEA"/>
    <property type="match status" value="1"/>
</dbReference>